<proteinExistence type="inferred from homology"/>
<evidence type="ECO:0000313" key="9">
    <source>
        <dbReference type="EMBL" id="KWX01301.1"/>
    </source>
</evidence>
<dbReference type="RefSeq" id="WP_066887699.1">
    <property type="nucleotide sequence ID" value="NZ_JYIJ01000010.1"/>
</dbReference>
<reference evidence="10" key="1">
    <citation type="submission" date="2015-04" db="EMBL/GenBank/DDBJ databases">
        <title>Physiological reanalysis, assessment of diazotrophy, and genome sequences of multiple isolates of Streptomyces thermoautotrophicus.</title>
        <authorList>
            <person name="MacKellar D.C."/>
            <person name="Lieber L."/>
            <person name="Norman J."/>
            <person name="Bolger A."/>
            <person name="Tobin C."/>
            <person name="Murray J.W."/>
            <person name="Chang R."/>
            <person name="Ford T."/>
            <person name="Nguyen P.Q."/>
            <person name="Woodward J."/>
            <person name="Permingeat H."/>
            <person name="Joshi N.S."/>
            <person name="Silver P.A."/>
            <person name="Usadel B."/>
            <person name="Rutherford A.W."/>
            <person name="Friesen M."/>
            <person name="Prell J."/>
        </authorList>
    </citation>
    <scope>NUCLEOTIDE SEQUENCE [LARGE SCALE GENOMIC DNA]</scope>
    <source>
        <strain evidence="10">H1</strain>
    </source>
</reference>
<dbReference type="InterPro" id="IPR035906">
    <property type="entry name" value="MetI-like_sf"/>
</dbReference>
<feature type="transmembrane region" description="Helical" evidence="7">
    <location>
        <begin position="127"/>
        <end position="147"/>
    </location>
</feature>
<feature type="transmembrane region" description="Helical" evidence="7">
    <location>
        <begin position="225"/>
        <end position="244"/>
    </location>
</feature>
<evidence type="ECO:0000256" key="2">
    <source>
        <dbReference type="ARBA" id="ARBA00022448"/>
    </source>
</evidence>
<evidence type="ECO:0000256" key="4">
    <source>
        <dbReference type="ARBA" id="ARBA00022692"/>
    </source>
</evidence>
<dbReference type="Pfam" id="PF00528">
    <property type="entry name" value="BPD_transp_1"/>
    <property type="match status" value="1"/>
</dbReference>
<evidence type="ECO:0000313" key="10">
    <source>
        <dbReference type="Proteomes" id="UP000070188"/>
    </source>
</evidence>
<dbReference type="PATRIC" id="fig|1469144.10.peg.2529"/>
<sequence length="321" mass="35225">MVQARVLTARRQAGDAARRGGAGARPGWPVLAAFLAPAFGLYTLFIVYPMLSALQYSFFRWRGTAQAGFAGFANYQDLFTVHGEQLGRAFWHNCLIFAGAMLVQNTLGLLFAVLLHRNRFGRRFFQTAYTLPYLINPLVIGLLWKLLLSDYFGVNVVLREAGLGGLALNWLGRPELALPVEIAIFTWAWVGIPMLLFGAALAGIPEEYGEAARVDGASSWQVFRHVTLPLLTPAIGLVSVITFVDTFNLFGLAFGLGGENGDPAYGTDVLGLLFYRMAWRADGEVNAIGPSSALAVLMFVFVFGVSLLTLRILRKREERLS</sequence>
<gene>
    <name evidence="9" type="ORF">LI90_2329</name>
</gene>
<dbReference type="PROSITE" id="PS50928">
    <property type="entry name" value="ABC_TM1"/>
    <property type="match status" value="1"/>
</dbReference>
<accession>A0A132MTX4</accession>
<comment type="similarity">
    <text evidence="7">Belongs to the binding-protein-dependent transport system permease family.</text>
</comment>
<evidence type="ECO:0000256" key="5">
    <source>
        <dbReference type="ARBA" id="ARBA00022989"/>
    </source>
</evidence>
<dbReference type="Gene3D" id="1.10.3720.10">
    <property type="entry name" value="MetI-like"/>
    <property type="match status" value="1"/>
</dbReference>
<evidence type="ECO:0000256" key="3">
    <source>
        <dbReference type="ARBA" id="ARBA00022475"/>
    </source>
</evidence>
<dbReference type="EMBL" id="LAXD01000001">
    <property type="protein sequence ID" value="KWX01301.1"/>
    <property type="molecule type" value="Genomic_DNA"/>
</dbReference>
<evidence type="ECO:0000256" key="1">
    <source>
        <dbReference type="ARBA" id="ARBA00004651"/>
    </source>
</evidence>
<keyword evidence="5 7" id="KW-1133">Transmembrane helix</keyword>
<keyword evidence="6 7" id="KW-0472">Membrane</keyword>
<dbReference type="CDD" id="cd06261">
    <property type="entry name" value="TM_PBP2"/>
    <property type="match status" value="1"/>
</dbReference>
<feature type="transmembrane region" description="Helical" evidence="7">
    <location>
        <begin position="90"/>
        <end position="115"/>
    </location>
</feature>
<dbReference type="GO" id="GO:0055085">
    <property type="term" value="P:transmembrane transport"/>
    <property type="evidence" value="ECO:0007669"/>
    <property type="project" value="InterPro"/>
</dbReference>
<evidence type="ECO:0000256" key="7">
    <source>
        <dbReference type="RuleBase" id="RU363032"/>
    </source>
</evidence>
<organism evidence="9 10">
    <name type="scientific">Carbonactinospora thermoautotrophica</name>
    <dbReference type="NCBI Taxonomy" id="1469144"/>
    <lineage>
        <taxon>Bacteria</taxon>
        <taxon>Bacillati</taxon>
        <taxon>Actinomycetota</taxon>
        <taxon>Actinomycetes</taxon>
        <taxon>Kitasatosporales</taxon>
        <taxon>Carbonactinosporaceae</taxon>
        <taxon>Carbonactinospora</taxon>
    </lineage>
</organism>
<dbReference type="AlphaFoldDB" id="A0A132MTX4"/>
<dbReference type="OrthoDB" id="9805974at2"/>
<dbReference type="PANTHER" id="PTHR43227">
    <property type="entry name" value="BLL4140 PROTEIN"/>
    <property type="match status" value="1"/>
</dbReference>
<dbReference type="Proteomes" id="UP000070188">
    <property type="component" value="Unassembled WGS sequence"/>
</dbReference>
<keyword evidence="2 7" id="KW-0813">Transport</keyword>
<dbReference type="PANTHER" id="PTHR43227:SF8">
    <property type="entry name" value="DIACETYLCHITOBIOSE UPTAKE SYSTEM PERMEASE PROTEIN DASB"/>
    <property type="match status" value="1"/>
</dbReference>
<evidence type="ECO:0000259" key="8">
    <source>
        <dbReference type="PROSITE" id="PS50928"/>
    </source>
</evidence>
<keyword evidence="10" id="KW-1185">Reference proteome</keyword>
<comment type="subcellular location">
    <subcellularLocation>
        <location evidence="1 7">Cell membrane</location>
        <topology evidence="1 7">Multi-pass membrane protein</topology>
    </subcellularLocation>
</comment>
<keyword evidence="3" id="KW-1003">Cell membrane</keyword>
<protein>
    <submittedName>
        <fullName evidence="9">Binding-protein-dependent transport systems inner membrane component</fullName>
    </submittedName>
</protein>
<keyword evidence="4 7" id="KW-0812">Transmembrane</keyword>
<evidence type="ECO:0000256" key="6">
    <source>
        <dbReference type="ARBA" id="ARBA00023136"/>
    </source>
</evidence>
<dbReference type="GO" id="GO:0005886">
    <property type="term" value="C:plasma membrane"/>
    <property type="evidence" value="ECO:0007669"/>
    <property type="project" value="UniProtKB-SubCell"/>
</dbReference>
<dbReference type="SUPFAM" id="SSF161098">
    <property type="entry name" value="MetI-like"/>
    <property type="match status" value="1"/>
</dbReference>
<feature type="transmembrane region" description="Helical" evidence="7">
    <location>
        <begin position="293"/>
        <end position="313"/>
    </location>
</feature>
<feature type="domain" description="ABC transmembrane type-1" evidence="8">
    <location>
        <begin position="90"/>
        <end position="309"/>
    </location>
</feature>
<feature type="transmembrane region" description="Helical" evidence="7">
    <location>
        <begin position="28"/>
        <end position="51"/>
    </location>
</feature>
<dbReference type="InterPro" id="IPR000515">
    <property type="entry name" value="MetI-like"/>
</dbReference>
<comment type="caution">
    <text evidence="9">The sequence shown here is derived from an EMBL/GenBank/DDBJ whole genome shotgun (WGS) entry which is preliminary data.</text>
</comment>
<dbReference type="InterPro" id="IPR050809">
    <property type="entry name" value="UgpAE/MalFG_permease"/>
</dbReference>
<name>A0A132MTX4_9ACTN</name>
<feature type="transmembrane region" description="Helical" evidence="7">
    <location>
        <begin position="182"/>
        <end position="204"/>
    </location>
</feature>
<dbReference type="STRING" id="1469144.LI90_2329"/>